<evidence type="ECO:0000313" key="4">
    <source>
        <dbReference type="Proteomes" id="UP000466931"/>
    </source>
</evidence>
<dbReference type="Proteomes" id="UP000466931">
    <property type="component" value="Chromosome"/>
</dbReference>
<dbReference type="GO" id="GO:0030151">
    <property type="term" value="F:molybdenum ion binding"/>
    <property type="evidence" value="ECO:0007669"/>
    <property type="project" value="InterPro"/>
</dbReference>
<evidence type="ECO:0000256" key="1">
    <source>
        <dbReference type="SAM" id="MobiDB-lite"/>
    </source>
</evidence>
<dbReference type="InterPro" id="IPR011037">
    <property type="entry name" value="Pyrv_Knase-like_insert_dom_sf"/>
</dbReference>
<dbReference type="Gene3D" id="2.40.33.20">
    <property type="entry name" value="PK beta-barrel domain-like"/>
    <property type="match status" value="1"/>
</dbReference>
<feature type="region of interest" description="Disordered" evidence="1">
    <location>
        <begin position="218"/>
        <end position="239"/>
    </location>
</feature>
<reference evidence="3" key="1">
    <citation type="journal article" date="2019" name="Emerg. Microbes Infect.">
        <title>Comprehensive subspecies identification of 175 nontuberculous mycobacteria species based on 7547 genomic profiles.</title>
        <authorList>
            <person name="Matsumoto Y."/>
            <person name="Kinjo T."/>
            <person name="Motooka D."/>
            <person name="Nabeya D."/>
            <person name="Jung N."/>
            <person name="Uechi K."/>
            <person name="Horii T."/>
            <person name="Iida T."/>
            <person name="Fujita J."/>
            <person name="Nakamura S."/>
        </authorList>
    </citation>
    <scope>NUCLEOTIDE SEQUENCE [LARGE SCALE GENOMIC DNA]</scope>
    <source>
        <strain evidence="3">JCM 13671</strain>
    </source>
</reference>
<dbReference type="InterPro" id="IPR005302">
    <property type="entry name" value="MoCF_Sase_C"/>
</dbReference>
<accession>A0A7I7XUZ8</accession>
<dbReference type="EMBL" id="AP022612">
    <property type="protein sequence ID" value="BBZ32722.1"/>
    <property type="molecule type" value="Genomic_DNA"/>
</dbReference>
<dbReference type="InterPro" id="IPR052353">
    <property type="entry name" value="Benzoxazolinone_Detox_Enz"/>
</dbReference>
<dbReference type="Pfam" id="PF03473">
    <property type="entry name" value="MOSC"/>
    <property type="match status" value="1"/>
</dbReference>
<dbReference type="SUPFAM" id="SSF50800">
    <property type="entry name" value="PK beta-barrel domain-like"/>
    <property type="match status" value="1"/>
</dbReference>
<dbReference type="AlphaFoldDB" id="A0A7I7XUZ8"/>
<proteinExistence type="predicted"/>
<evidence type="ECO:0000259" key="2">
    <source>
        <dbReference type="PROSITE" id="PS51340"/>
    </source>
</evidence>
<dbReference type="GO" id="GO:0030170">
    <property type="term" value="F:pyridoxal phosphate binding"/>
    <property type="evidence" value="ECO:0007669"/>
    <property type="project" value="InterPro"/>
</dbReference>
<sequence length="239" mass="25878">MLAVSVGRVQSLPWRGRVVSTAIAKASTSESVWVGRLGLAGDEQGDREHHGGLDKAVMAYSGEHYPAWSDALGPVSYPAFGENLTTFGLLESDAVIGAVYQVGTVLLQVTQPRRPCYKLSAFHGIDKRAGDVAVEVQRSGRTGMYFRVLGPGRLRAGDRLHLLSRPRHGITAAEVHRVLNIDRTDRAGAGRLLEHPDVLPAAWRALLHRRLAGEHEEQAARLYGTTTATTPSVTTKESS</sequence>
<name>A0A7I7XUZ8_9MYCO</name>
<evidence type="ECO:0000313" key="3">
    <source>
        <dbReference type="EMBL" id="BBZ32722.1"/>
    </source>
</evidence>
<dbReference type="PANTHER" id="PTHR30212:SF2">
    <property type="entry name" value="PROTEIN YIIM"/>
    <property type="match status" value="1"/>
</dbReference>
<organism evidence="3 4">
    <name type="scientific">Mycolicibacterium confluentis</name>
    <dbReference type="NCBI Taxonomy" id="28047"/>
    <lineage>
        <taxon>Bacteria</taxon>
        <taxon>Bacillati</taxon>
        <taxon>Actinomycetota</taxon>
        <taxon>Actinomycetes</taxon>
        <taxon>Mycobacteriales</taxon>
        <taxon>Mycobacteriaceae</taxon>
        <taxon>Mycolicibacterium</taxon>
    </lineage>
</organism>
<feature type="domain" description="MOSC" evidence="2">
    <location>
        <begin position="26"/>
        <end position="163"/>
    </location>
</feature>
<protein>
    <submittedName>
        <fullName evidence="3">MOSC domain-containing protein</fullName>
    </submittedName>
</protein>
<keyword evidence="4" id="KW-1185">Reference proteome</keyword>
<gene>
    <name evidence="3" type="primary">yflK</name>
    <name evidence="3" type="ORF">MCNF_13270</name>
</gene>
<dbReference type="PROSITE" id="PS51340">
    <property type="entry name" value="MOSC"/>
    <property type="match status" value="1"/>
</dbReference>
<dbReference type="PANTHER" id="PTHR30212">
    <property type="entry name" value="PROTEIN YIIM"/>
    <property type="match status" value="1"/>
</dbReference>
<dbReference type="GO" id="GO:0003824">
    <property type="term" value="F:catalytic activity"/>
    <property type="evidence" value="ECO:0007669"/>
    <property type="project" value="InterPro"/>
</dbReference>
<feature type="compositionally biased region" description="Low complexity" evidence="1">
    <location>
        <begin position="225"/>
        <end position="239"/>
    </location>
</feature>
<reference evidence="3" key="2">
    <citation type="submission" date="2020-02" db="EMBL/GenBank/DDBJ databases">
        <authorList>
            <person name="Matsumoto Y."/>
            <person name="Motooka D."/>
            <person name="Nakamura S."/>
        </authorList>
    </citation>
    <scope>NUCLEOTIDE SEQUENCE</scope>
    <source>
        <strain evidence="3">JCM 13671</strain>
    </source>
</reference>